<dbReference type="Gene3D" id="1.20.1560.10">
    <property type="entry name" value="ABC transporter type 1, transmembrane domain"/>
    <property type="match status" value="1"/>
</dbReference>
<proteinExistence type="predicted"/>
<dbReference type="InterPro" id="IPR011527">
    <property type="entry name" value="ABC1_TM_dom"/>
</dbReference>
<evidence type="ECO:0000313" key="12">
    <source>
        <dbReference type="EMBL" id="BAY56694.1"/>
    </source>
</evidence>
<dbReference type="GO" id="GO:0005524">
    <property type="term" value="F:ATP binding"/>
    <property type="evidence" value="ECO:0007669"/>
    <property type="project" value="UniProtKB-KW"/>
</dbReference>
<dbReference type="PANTHER" id="PTHR43394:SF1">
    <property type="entry name" value="ATP-BINDING CASSETTE SUB-FAMILY B MEMBER 10, MITOCHONDRIAL"/>
    <property type="match status" value="1"/>
</dbReference>
<dbReference type="SUPFAM" id="SSF90123">
    <property type="entry name" value="ABC transporter transmembrane region"/>
    <property type="match status" value="1"/>
</dbReference>
<comment type="subcellular location">
    <subcellularLocation>
        <location evidence="1">Cell membrane</location>
        <topology evidence="1">Multi-pass membrane protein</topology>
    </subcellularLocation>
</comment>
<evidence type="ECO:0000256" key="7">
    <source>
        <dbReference type="ARBA" id="ARBA00022989"/>
    </source>
</evidence>
<dbReference type="SUPFAM" id="SSF52540">
    <property type="entry name" value="P-loop containing nucleoside triphosphate hydrolases"/>
    <property type="match status" value="1"/>
</dbReference>
<feature type="domain" description="ABC transmembrane type-1" evidence="11">
    <location>
        <begin position="31"/>
        <end position="315"/>
    </location>
</feature>
<dbReference type="AlphaFoldDB" id="A0A1Z4JIZ9"/>
<dbReference type="PROSITE" id="PS00211">
    <property type="entry name" value="ABC_TRANSPORTER_1"/>
    <property type="match status" value="1"/>
</dbReference>
<keyword evidence="2" id="KW-0813">Transport</keyword>
<evidence type="ECO:0000256" key="5">
    <source>
        <dbReference type="ARBA" id="ARBA00022741"/>
    </source>
</evidence>
<evidence type="ECO:0000256" key="3">
    <source>
        <dbReference type="ARBA" id="ARBA00022475"/>
    </source>
</evidence>
<dbReference type="InterPro" id="IPR027417">
    <property type="entry name" value="P-loop_NTPase"/>
</dbReference>
<keyword evidence="3" id="KW-1003">Cell membrane</keyword>
<dbReference type="InterPro" id="IPR036640">
    <property type="entry name" value="ABC1_TM_sf"/>
</dbReference>
<accession>A0A1Z4JIZ9</accession>
<sequence length="596" mass="67402">MQIRQVIKALHLLPVLRLIWSAAPKWTTIRLILVAIQGVLPLPLLYFTKLIVDTVSASLHQPDLPRLLALLAGVASVMLITIVCNAISEFVNTAQSQQVTNYMQDVLHAKSIEIDLEYYENSDYQDTLQRAQQQALHRPATVVNNTLEVVQNSISLMGMIALLLSLHWGVAAVLFVAVIPTTMVRLKFVNVRHEWYRRRTAMDRHNRYLSWLLISDWYAKELRLFNLGQFFRQRFNRQQQQLYRETLEIGQQQAIANGCAQTLAGALIFAAYAFIVYQAFQGTLQVGDLVLCREALLRGQGALSGVMSRIGGLYEDNLFLANLYEFLRLKPKLVEPIRPQSIPTPMQQGIVFDRVSFQYDNSARQAIRDISLNIAPGEVIALVGGNGSGKTTLIKLLCRLYDPTAGRITIDGIDLNQFAISDLRRQFSVVFQDYAKYQMTAQENIWLGNIELSPDHERIFKAAHHSGADAVIQTLPQGYDTILGKYFETGEELSLGQWQKVALARAFLRAAQVIILDEPTSAIDPEAEAEIFQSFRQLIQNQAAILVSHRLSTVKLADCIYVMENGCIVERGTHEELMQQQGKYAFLFETQAQNYR</sequence>
<dbReference type="GO" id="GO:0005886">
    <property type="term" value="C:plasma membrane"/>
    <property type="evidence" value="ECO:0007669"/>
    <property type="project" value="UniProtKB-SubCell"/>
</dbReference>
<gene>
    <name evidence="12" type="ORF">NIES2135_35300</name>
</gene>
<evidence type="ECO:0000256" key="6">
    <source>
        <dbReference type="ARBA" id="ARBA00022840"/>
    </source>
</evidence>
<evidence type="ECO:0000259" key="10">
    <source>
        <dbReference type="PROSITE" id="PS50893"/>
    </source>
</evidence>
<evidence type="ECO:0000256" key="1">
    <source>
        <dbReference type="ARBA" id="ARBA00004651"/>
    </source>
</evidence>
<dbReference type="GO" id="GO:0015421">
    <property type="term" value="F:ABC-type oligopeptide transporter activity"/>
    <property type="evidence" value="ECO:0007669"/>
    <property type="project" value="TreeGrafter"/>
</dbReference>
<evidence type="ECO:0000256" key="8">
    <source>
        <dbReference type="ARBA" id="ARBA00023136"/>
    </source>
</evidence>
<evidence type="ECO:0000256" key="4">
    <source>
        <dbReference type="ARBA" id="ARBA00022692"/>
    </source>
</evidence>
<feature type="transmembrane region" description="Helical" evidence="9">
    <location>
        <begin position="64"/>
        <end position="88"/>
    </location>
</feature>
<feature type="domain" description="ABC transporter" evidence="10">
    <location>
        <begin position="350"/>
        <end position="590"/>
    </location>
</feature>
<dbReference type="PROSITE" id="PS50929">
    <property type="entry name" value="ABC_TM1F"/>
    <property type="match status" value="1"/>
</dbReference>
<dbReference type="InterPro" id="IPR039421">
    <property type="entry name" value="Type_1_exporter"/>
</dbReference>
<dbReference type="PROSITE" id="PS50893">
    <property type="entry name" value="ABC_TRANSPORTER_2"/>
    <property type="match status" value="1"/>
</dbReference>
<keyword evidence="5" id="KW-0547">Nucleotide-binding</keyword>
<feature type="transmembrane region" description="Helical" evidence="9">
    <location>
        <begin position="31"/>
        <end position="52"/>
    </location>
</feature>
<keyword evidence="6" id="KW-0067">ATP-binding</keyword>
<dbReference type="InterPro" id="IPR003593">
    <property type="entry name" value="AAA+_ATPase"/>
</dbReference>
<keyword evidence="7 9" id="KW-1133">Transmembrane helix</keyword>
<feature type="transmembrane region" description="Helical" evidence="9">
    <location>
        <begin position="154"/>
        <end position="179"/>
    </location>
</feature>
<evidence type="ECO:0000256" key="2">
    <source>
        <dbReference type="ARBA" id="ARBA00022448"/>
    </source>
</evidence>
<dbReference type="Gene3D" id="3.40.50.300">
    <property type="entry name" value="P-loop containing nucleotide triphosphate hydrolases"/>
    <property type="match status" value="1"/>
</dbReference>
<dbReference type="SMART" id="SM00382">
    <property type="entry name" value="AAA"/>
    <property type="match status" value="1"/>
</dbReference>
<keyword evidence="4 9" id="KW-0812">Transmembrane</keyword>
<dbReference type="InterPro" id="IPR003439">
    <property type="entry name" value="ABC_transporter-like_ATP-bd"/>
</dbReference>
<dbReference type="GO" id="GO:0016887">
    <property type="term" value="F:ATP hydrolysis activity"/>
    <property type="evidence" value="ECO:0007669"/>
    <property type="project" value="InterPro"/>
</dbReference>
<dbReference type="EMBL" id="AP018203">
    <property type="protein sequence ID" value="BAY56694.1"/>
    <property type="molecule type" value="Genomic_DNA"/>
</dbReference>
<organism evidence="12 13">
    <name type="scientific">Leptolyngbya boryana NIES-2135</name>
    <dbReference type="NCBI Taxonomy" id="1973484"/>
    <lineage>
        <taxon>Bacteria</taxon>
        <taxon>Bacillati</taxon>
        <taxon>Cyanobacteriota</taxon>
        <taxon>Cyanophyceae</taxon>
        <taxon>Leptolyngbyales</taxon>
        <taxon>Leptolyngbyaceae</taxon>
        <taxon>Leptolyngbya group</taxon>
        <taxon>Leptolyngbya</taxon>
    </lineage>
</organism>
<name>A0A1Z4JIZ9_LEPBY</name>
<protein>
    <submittedName>
        <fullName evidence="12">ABC-type multidrug transport system, ATPase and permease component</fullName>
    </submittedName>
</protein>
<dbReference type="Pfam" id="PF00664">
    <property type="entry name" value="ABC_membrane"/>
    <property type="match status" value="1"/>
</dbReference>
<dbReference type="FunFam" id="3.40.50.300:FF:000221">
    <property type="entry name" value="Multidrug ABC transporter ATP-binding protein"/>
    <property type="match status" value="1"/>
</dbReference>
<evidence type="ECO:0000256" key="9">
    <source>
        <dbReference type="SAM" id="Phobius"/>
    </source>
</evidence>
<dbReference type="InterPro" id="IPR017871">
    <property type="entry name" value="ABC_transporter-like_CS"/>
</dbReference>
<dbReference type="Proteomes" id="UP000217895">
    <property type="component" value="Chromosome"/>
</dbReference>
<evidence type="ECO:0000259" key="11">
    <source>
        <dbReference type="PROSITE" id="PS50929"/>
    </source>
</evidence>
<reference evidence="12 13" key="1">
    <citation type="submission" date="2017-06" db="EMBL/GenBank/DDBJ databases">
        <title>Genome sequencing of cyanobaciteial culture collection at National Institute for Environmental Studies (NIES).</title>
        <authorList>
            <person name="Hirose Y."/>
            <person name="Shimura Y."/>
            <person name="Fujisawa T."/>
            <person name="Nakamura Y."/>
            <person name="Kawachi M."/>
        </authorList>
    </citation>
    <scope>NUCLEOTIDE SEQUENCE [LARGE SCALE GENOMIC DNA]</scope>
    <source>
        <strain evidence="12 13">NIES-2135</strain>
    </source>
</reference>
<dbReference type="PANTHER" id="PTHR43394">
    <property type="entry name" value="ATP-DEPENDENT PERMEASE MDL1, MITOCHONDRIAL"/>
    <property type="match status" value="1"/>
</dbReference>
<keyword evidence="13" id="KW-1185">Reference proteome</keyword>
<dbReference type="Pfam" id="PF00005">
    <property type="entry name" value="ABC_tran"/>
    <property type="match status" value="1"/>
</dbReference>
<evidence type="ECO:0000313" key="13">
    <source>
        <dbReference type="Proteomes" id="UP000217895"/>
    </source>
</evidence>
<keyword evidence="8 9" id="KW-0472">Membrane</keyword>